<proteinExistence type="inferred from homology"/>
<keyword evidence="4" id="KW-0472">Membrane</keyword>
<dbReference type="EMBL" id="JARKIB010000148">
    <property type="protein sequence ID" value="KAJ7732003.1"/>
    <property type="molecule type" value="Genomic_DNA"/>
</dbReference>
<feature type="transmembrane region" description="Helical" evidence="4">
    <location>
        <begin position="20"/>
        <end position="36"/>
    </location>
</feature>
<dbReference type="PRINTS" id="PR00080">
    <property type="entry name" value="SDRFAMILY"/>
</dbReference>
<dbReference type="GO" id="GO:0050664">
    <property type="term" value="F:oxidoreductase activity, acting on NAD(P)H, oxygen as acceptor"/>
    <property type="evidence" value="ECO:0007669"/>
    <property type="project" value="TreeGrafter"/>
</dbReference>
<evidence type="ECO:0000313" key="6">
    <source>
        <dbReference type="Proteomes" id="UP001215598"/>
    </source>
</evidence>
<gene>
    <name evidence="5" type="ORF">B0H16DRAFT_1733005</name>
</gene>
<name>A0AAD7MTF5_9AGAR</name>
<dbReference type="InterPro" id="IPR036291">
    <property type="entry name" value="NAD(P)-bd_dom_sf"/>
</dbReference>
<accession>A0AAD7MTF5</accession>
<evidence type="ECO:0000313" key="5">
    <source>
        <dbReference type="EMBL" id="KAJ7732003.1"/>
    </source>
</evidence>
<dbReference type="Gene3D" id="3.40.50.720">
    <property type="entry name" value="NAD(P)-binding Rossmann-like Domain"/>
    <property type="match status" value="1"/>
</dbReference>
<dbReference type="Pfam" id="PF00106">
    <property type="entry name" value="adh_short"/>
    <property type="match status" value="1"/>
</dbReference>
<comment type="caution">
    <text evidence="5">The sequence shown here is derived from an EMBL/GenBank/DDBJ whole genome shotgun (WGS) entry which is preliminary data.</text>
</comment>
<evidence type="ECO:0008006" key="7">
    <source>
        <dbReference type="Google" id="ProtNLM"/>
    </source>
</evidence>
<keyword evidence="4" id="KW-0812">Transmembrane</keyword>
<dbReference type="GO" id="GO:0016616">
    <property type="term" value="F:oxidoreductase activity, acting on the CH-OH group of donors, NAD or NADP as acceptor"/>
    <property type="evidence" value="ECO:0007669"/>
    <property type="project" value="UniProtKB-ARBA"/>
</dbReference>
<dbReference type="PANTHER" id="PTHR43008:SF7">
    <property type="entry name" value="SHORT CHAIN DEHYDROGENASE_REDUCTASE (AFU_ORTHOLOGUE AFUA_2G00830)"/>
    <property type="match status" value="1"/>
</dbReference>
<dbReference type="SUPFAM" id="SSF51735">
    <property type="entry name" value="NAD(P)-binding Rossmann-fold domains"/>
    <property type="match status" value="1"/>
</dbReference>
<dbReference type="Proteomes" id="UP001215598">
    <property type="component" value="Unassembled WGS sequence"/>
</dbReference>
<dbReference type="PANTHER" id="PTHR43008">
    <property type="entry name" value="BENZIL REDUCTASE"/>
    <property type="match status" value="1"/>
</dbReference>
<evidence type="ECO:0000256" key="4">
    <source>
        <dbReference type="SAM" id="Phobius"/>
    </source>
</evidence>
<keyword evidence="4" id="KW-1133">Transmembrane helix</keyword>
<comment type="similarity">
    <text evidence="1 3">Belongs to the short-chain dehydrogenases/reductases (SDR) family.</text>
</comment>
<evidence type="ECO:0000256" key="2">
    <source>
        <dbReference type="ARBA" id="ARBA00023002"/>
    </source>
</evidence>
<dbReference type="InterPro" id="IPR010916">
    <property type="entry name" value="TonB_box_CS"/>
</dbReference>
<dbReference type="AlphaFoldDB" id="A0AAD7MTF5"/>
<dbReference type="InterPro" id="IPR002347">
    <property type="entry name" value="SDR_fam"/>
</dbReference>
<evidence type="ECO:0000256" key="1">
    <source>
        <dbReference type="ARBA" id="ARBA00006484"/>
    </source>
</evidence>
<organism evidence="5 6">
    <name type="scientific">Mycena metata</name>
    <dbReference type="NCBI Taxonomy" id="1033252"/>
    <lineage>
        <taxon>Eukaryota</taxon>
        <taxon>Fungi</taxon>
        <taxon>Dikarya</taxon>
        <taxon>Basidiomycota</taxon>
        <taxon>Agaricomycotina</taxon>
        <taxon>Agaricomycetes</taxon>
        <taxon>Agaricomycetidae</taxon>
        <taxon>Agaricales</taxon>
        <taxon>Marasmiineae</taxon>
        <taxon>Mycenaceae</taxon>
        <taxon>Mycena</taxon>
    </lineage>
</organism>
<reference evidence="5" key="1">
    <citation type="submission" date="2023-03" db="EMBL/GenBank/DDBJ databases">
        <title>Massive genome expansion in bonnet fungi (Mycena s.s.) driven by repeated elements and novel gene families across ecological guilds.</title>
        <authorList>
            <consortium name="Lawrence Berkeley National Laboratory"/>
            <person name="Harder C.B."/>
            <person name="Miyauchi S."/>
            <person name="Viragh M."/>
            <person name="Kuo A."/>
            <person name="Thoen E."/>
            <person name="Andreopoulos B."/>
            <person name="Lu D."/>
            <person name="Skrede I."/>
            <person name="Drula E."/>
            <person name="Henrissat B."/>
            <person name="Morin E."/>
            <person name="Kohler A."/>
            <person name="Barry K."/>
            <person name="LaButti K."/>
            <person name="Morin E."/>
            <person name="Salamov A."/>
            <person name="Lipzen A."/>
            <person name="Mereny Z."/>
            <person name="Hegedus B."/>
            <person name="Baldrian P."/>
            <person name="Stursova M."/>
            <person name="Weitz H."/>
            <person name="Taylor A."/>
            <person name="Grigoriev I.V."/>
            <person name="Nagy L.G."/>
            <person name="Martin F."/>
            <person name="Kauserud H."/>
        </authorList>
    </citation>
    <scope>NUCLEOTIDE SEQUENCE</scope>
    <source>
        <strain evidence="5">CBHHK182m</strain>
    </source>
</reference>
<keyword evidence="2" id="KW-0560">Oxidoreductase</keyword>
<protein>
    <recommendedName>
        <fullName evidence="7">NAD(P)-binding protein</fullName>
    </recommendedName>
</protein>
<sequence length="224" mass="24308">MSSNKVILVTGSNTGIGYDLVHLLAAITPCIFRLATRRRQLRPAKIKKEKSLHVKFVQLDVTDSVSVTAAAAKIEQDEGYLNVLVNNAGISEMRKLTKVSEVDLTSLRATFETNLVGLIQTTTAFFPFCGPLMASSEGILHQAVPYNTSKVAVNSYTIALAHELKDEGIKVNCVSPGFTTTKLNGFAPGGKTPEQGAAVLVEWALLDNTRKTGHFASDRGEMRW</sequence>
<dbReference type="PROSITE" id="PS00430">
    <property type="entry name" value="TONB_DEPENDENT_REC_1"/>
    <property type="match status" value="1"/>
</dbReference>
<dbReference type="PRINTS" id="PR00081">
    <property type="entry name" value="GDHRDH"/>
</dbReference>
<evidence type="ECO:0000256" key="3">
    <source>
        <dbReference type="RuleBase" id="RU000363"/>
    </source>
</evidence>
<keyword evidence="6" id="KW-1185">Reference proteome</keyword>